<organism evidence="1 2">
    <name type="scientific">Melastoma candidum</name>
    <dbReference type="NCBI Taxonomy" id="119954"/>
    <lineage>
        <taxon>Eukaryota</taxon>
        <taxon>Viridiplantae</taxon>
        <taxon>Streptophyta</taxon>
        <taxon>Embryophyta</taxon>
        <taxon>Tracheophyta</taxon>
        <taxon>Spermatophyta</taxon>
        <taxon>Magnoliopsida</taxon>
        <taxon>eudicotyledons</taxon>
        <taxon>Gunneridae</taxon>
        <taxon>Pentapetalae</taxon>
        <taxon>rosids</taxon>
        <taxon>malvids</taxon>
        <taxon>Myrtales</taxon>
        <taxon>Melastomataceae</taxon>
        <taxon>Melastomatoideae</taxon>
        <taxon>Melastomateae</taxon>
        <taxon>Melastoma</taxon>
    </lineage>
</organism>
<dbReference type="EMBL" id="CM042886">
    <property type="protein sequence ID" value="KAI4339120.1"/>
    <property type="molecule type" value="Genomic_DNA"/>
</dbReference>
<proteinExistence type="predicted"/>
<protein>
    <submittedName>
        <fullName evidence="1">Uncharacterized protein</fullName>
    </submittedName>
</protein>
<sequence length="774" mass="82880">MFVSSLFYLPLTFFLLIAASASLETSPKAYVVYMGGSSIDEGEDVENMESSHLQLLSSISSRKLSRESILHHYHHAFSGFSAFLTENEASALSSREDVVSVFPDSFLHLHTTRSWDFLEVGSSERIRSRYHHPRNDVIIGIIDTGVWPESPSFDDEGLGEIPARWKGTCMETSDFKRSNCNRKLIGARYYDVSISSSNGTEERAVKLRGTPRDSVGHGTHTASTAGGARVQNASYYGLAEGVARGGSPSARIATYKACSEEGCSSSAILKAMDDAIKDGVDIISISIGTSSLFQVDYLNDPIAIGAFHAEQMGVMVVCSGGNDGPEPSTVINTAPWIFTVGASSIDREFQSTLVLGNGKKLRGSAINFLNGTSSREYPIVFGGEVAAKYVPVNESRNCYPGSLDPKKVSGKIVVCINSDPTLTRRVKKLVVEGVGAKGMVLVDGTLMGNPFDAGLFPFTQVDDSAGSEILKYIGTTKNPSAVILPTHVVSNSSPAPSVAYFSSRGPGVLTENILKPDIIAPGIAILAATVPTNDASSVPKGKKPSGYILKSGTSMACPHVAGSAAIIRSMHQWWSPSVIKSALMTTATLSSNVGKPLTDSFGQTASPHEAGSGEISPYKALHPGLAYETTTEDYLLFLCYYGYPENKIRAIARTKTKFTSCPKHSTGDLISNINYPSISIQTLSKRGAPITVKRTVTNFGPINSTYIAAVESPRGLVVEVSPHEIAFSPTVRRASYRVTFRGTKAAGDNYNFGSITWSDGRHSVRTVFSVNVVA</sequence>
<name>A0ACB9NS93_9MYRT</name>
<comment type="caution">
    <text evidence="1">The sequence shown here is derived from an EMBL/GenBank/DDBJ whole genome shotgun (WGS) entry which is preliminary data.</text>
</comment>
<reference evidence="2" key="1">
    <citation type="journal article" date="2023" name="Front. Plant Sci.">
        <title>Chromosomal-level genome assembly of Melastoma candidum provides insights into trichome evolution.</title>
        <authorList>
            <person name="Zhong Y."/>
            <person name="Wu W."/>
            <person name="Sun C."/>
            <person name="Zou P."/>
            <person name="Liu Y."/>
            <person name="Dai S."/>
            <person name="Zhou R."/>
        </authorList>
    </citation>
    <scope>NUCLEOTIDE SEQUENCE [LARGE SCALE GENOMIC DNA]</scope>
</reference>
<keyword evidence="2" id="KW-1185">Reference proteome</keyword>
<evidence type="ECO:0000313" key="2">
    <source>
        <dbReference type="Proteomes" id="UP001057402"/>
    </source>
</evidence>
<accession>A0ACB9NS93</accession>
<dbReference type="Proteomes" id="UP001057402">
    <property type="component" value="Chromosome 7"/>
</dbReference>
<gene>
    <name evidence="1" type="ORF">MLD38_024092</name>
</gene>
<evidence type="ECO:0000313" key="1">
    <source>
        <dbReference type="EMBL" id="KAI4339120.1"/>
    </source>
</evidence>